<name>A0A1I3PJW0_9SPHI</name>
<comment type="similarity">
    <text evidence="1 9 10">Belongs to the peptidase A8 family.</text>
</comment>
<dbReference type="GO" id="GO:0005886">
    <property type="term" value="C:plasma membrane"/>
    <property type="evidence" value="ECO:0007669"/>
    <property type="project" value="UniProtKB-SubCell"/>
</dbReference>
<evidence type="ECO:0000313" key="11">
    <source>
        <dbReference type="EMBL" id="SFJ21782.1"/>
    </source>
</evidence>
<evidence type="ECO:0000256" key="7">
    <source>
        <dbReference type="ARBA" id="ARBA00022989"/>
    </source>
</evidence>
<feature type="transmembrane region" description="Helical" evidence="9">
    <location>
        <begin position="7"/>
        <end position="25"/>
    </location>
</feature>
<dbReference type="AlphaFoldDB" id="A0A1I3PJW0"/>
<comment type="pathway">
    <text evidence="9">Protein modification; lipoprotein biosynthesis (signal peptide cleavage).</text>
</comment>
<dbReference type="GO" id="GO:0006508">
    <property type="term" value="P:proteolysis"/>
    <property type="evidence" value="ECO:0007669"/>
    <property type="project" value="UniProtKB-KW"/>
</dbReference>
<dbReference type="STRING" id="1477437.SAMN05444682_10872"/>
<keyword evidence="2 9" id="KW-1003">Cell membrane</keyword>
<protein>
    <recommendedName>
        <fullName evidence="9">Lipoprotein signal peptidase</fullName>
        <ecNumber evidence="9">3.4.23.36</ecNumber>
    </recommendedName>
    <alternativeName>
        <fullName evidence="9">Prolipoprotein signal peptidase</fullName>
    </alternativeName>
    <alternativeName>
        <fullName evidence="9">Signal peptidase II</fullName>
        <shortName evidence="9">SPase II</shortName>
    </alternativeName>
</protein>
<dbReference type="InterPro" id="IPR001872">
    <property type="entry name" value="Peptidase_A8"/>
</dbReference>
<reference evidence="11 12" key="1">
    <citation type="submission" date="2016-10" db="EMBL/GenBank/DDBJ databases">
        <authorList>
            <person name="de Groot N.N."/>
        </authorList>
    </citation>
    <scope>NUCLEOTIDE SEQUENCE [LARGE SCALE GENOMIC DNA]</scope>
    <source>
        <strain evidence="11 12">RK1</strain>
    </source>
</reference>
<sequence length="216" mass="24555">MKGYTKPVILILSVLLIDQLVKFWIKLNMTLGQEYKILGDWFIIHFTENNGMAFGLEFGGEAGKLALSLFRIAAVIGIGYGLHYMIKRKYHRGFILNVALIFAGAMGNIIDSTFYGLLFSESTWFEKAQLFPSGGGYSSLFHGKVVDMLYFPIIQGHFPSWFPLWGGEDFLFFRPVFNIADSAITVGVALILLYQKRYFKEEVVEPESYNSEIIED</sequence>
<evidence type="ECO:0000256" key="5">
    <source>
        <dbReference type="ARBA" id="ARBA00022750"/>
    </source>
</evidence>
<dbReference type="RefSeq" id="WP_090628570.1">
    <property type="nucleotide sequence ID" value="NZ_FOQO01000008.1"/>
</dbReference>
<dbReference type="PRINTS" id="PR00781">
    <property type="entry name" value="LIPOSIGPTASE"/>
</dbReference>
<dbReference type="UniPathway" id="UPA00665"/>
<evidence type="ECO:0000256" key="8">
    <source>
        <dbReference type="ARBA" id="ARBA00023136"/>
    </source>
</evidence>
<feature type="transmembrane region" description="Helical" evidence="9">
    <location>
        <begin position="65"/>
        <end position="82"/>
    </location>
</feature>
<comment type="catalytic activity">
    <reaction evidence="9">
        <text>Release of signal peptides from bacterial membrane prolipoproteins. Hydrolyzes -Xaa-Yaa-Zaa-|-(S,diacylglyceryl)Cys-, in which Xaa is hydrophobic (preferably Leu), and Yaa (Ala or Ser) and Zaa (Gly or Ala) have small, neutral side chains.</text>
        <dbReference type="EC" id="3.4.23.36"/>
    </reaction>
</comment>
<dbReference type="NCBIfam" id="NF011369">
    <property type="entry name" value="PRK14788.1"/>
    <property type="match status" value="1"/>
</dbReference>
<proteinExistence type="inferred from homology"/>
<feature type="active site" evidence="9">
    <location>
        <position position="181"/>
    </location>
</feature>
<comment type="function">
    <text evidence="9">This protein specifically catalyzes the removal of signal peptides from prolipoproteins.</text>
</comment>
<dbReference type="EMBL" id="FOQO01000008">
    <property type="protein sequence ID" value="SFJ21782.1"/>
    <property type="molecule type" value="Genomic_DNA"/>
</dbReference>
<keyword evidence="8 9" id="KW-0472">Membrane</keyword>
<evidence type="ECO:0000256" key="6">
    <source>
        <dbReference type="ARBA" id="ARBA00022801"/>
    </source>
</evidence>
<evidence type="ECO:0000256" key="3">
    <source>
        <dbReference type="ARBA" id="ARBA00022670"/>
    </source>
</evidence>
<dbReference type="GO" id="GO:0004190">
    <property type="term" value="F:aspartic-type endopeptidase activity"/>
    <property type="evidence" value="ECO:0007669"/>
    <property type="project" value="UniProtKB-UniRule"/>
</dbReference>
<evidence type="ECO:0000256" key="10">
    <source>
        <dbReference type="RuleBase" id="RU004181"/>
    </source>
</evidence>
<keyword evidence="12" id="KW-1185">Reference proteome</keyword>
<accession>A0A1I3PJW0</accession>
<feature type="transmembrane region" description="Helical" evidence="9">
    <location>
        <begin position="94"/>
        <end position="118"/>
    </location>
</feature>
<evidence type="ECO:0000256" key="4">
    <source>
        <dbReference type="ARBA" id="ARBA00022692"/>
    </source>
</evidence>
<feature type="transmembrane region" description="Helical" evidence="9">
    <location>
        <begin position="171"/>
        <end position="194"/>
    </location>
</feature>
<dbReference type="Pfam" id="PF01252">
    <property type="entry name" value="Peptidase_A8"/>
    <property type="match status" value="1"/>
</dbReference>
<dbReference type="PANTHER" id="PTHR33695">
    <property type="entry name" value="LIPOPROTEIN SIGNAL PEPTIDASE"/>
    <property type="match status" value="1"/>
</dbReference>
<comment type="subcellular location">
    <subcellularLocation>
        <location evidence="9">Cell membrane</location>
        <topology evidence="9">Multi-pass membrane protein</topology>
    </subcellularLocation>
</comment>
<evidence type="ECO:0000256" key="9">
    <source>
        <dbReference type="HAMAP-Rule" id="MF_00161"/>
    </source>
</evidence>
<feature type="active site" evidence="9">
    <location>
        <position position="147"/>
    </location>
</feature>
<evidence type="ECO:0000256" key="2">
    <source>
        <dbReference type="ARBA" id="ARBA00022475"/>
    </source>
</evidence>
<organism evidence="11 12">
    <name type="scientific">Parapedobacter indicus</name>
    <dbReference type="NCBI Taxonomy" id="1477437"/>
    <lineage>
        <taxon>Bacteria</taxon>
        <taxon>Pseudomonadati</taxon>
        <taxon>Bacteroidota</taxon>
        <taxon>Sphingobacteriia</taxon>
        <taxon>Sphingobacteriales</taxon>
        <taxon>Sphingobacteriaceae</taxon>
        <taxon>Parapedobacter</taxon>
    </lineage>
</organism>
<evidence type="ECO:0000313" key="12">
    <source>
        <dbReference type="Proteomes" id="UP000198670"/>
    </source>
</evidence>
<dbReference type="HAMAP" id="MF_00161">
    <property type="entry name" value="LspA"/>
    <property type="match status" value="1"/>
</dbReference>
<keyword evidence="3 9" id="KW-0645">Protease</keyword>
<keyword evidence="4 9" id="KW-0812">Transmembrane</keyword>
<dbReference type="PANTHER" id="PTHR33695:SF1">
    <property type="entry name" value="LIPOPROTEIN SIGNAL PEPTIDASE"/>
    <property type="match status" value="1"/>
</dbReference>
<keyword evidence="5 9" id="KW-0064">Aspartyl protease</keyword>
<gene>
    <name evidence="9" type="primary">lspA</name>
    <name evidence="11" type="ORF">SAMN05444682_10872</name>
</gene>
<evidence type="ECO:0000256" key="1">
    <source>
        <dbReference type="ARBA" id="ARBA00006139"/>
    </source>
</evidence>
<dbReference type="Proteomes" id="UP000198670">
    <property type="component" value="Unassembled WGS sequence"/>
</dbReference>
<keyword evidence="6 9" id="KW-0378">Hydrolase</keyword>
<keyword evidence="7 9" id="KW-1133">Transmembrane helix</keyword>
<dbReference type="OrthoDB" id="9810259at2"/>
<dbReference type="EC" id="3.4.23.36" evidence="9"/>